<evidence type="ECO:0000256" key="8">
    <source>
        <dbReference type="ARBA" id="ARBA00022692"/>
    </source>
</evidence>
<keyword evidence="8 13" id="KW-0812">Transmembrane</keyword>
<keyword evidence="5" id="KW-0813">Transport</keyword>
<reference evidence="15 16" key="1">
    <citation type="submission" date="2018-12" db="EMBL/GenBank/DDBJ databases">
        <title>A novel vanA-carrying plasmid in a clinical isolate of Enterococcus avium.</title>
        <authorList>
            <person name="Bernasconi O.J."/>
            <person name="Luzzaro F."/>
            <person name="Endimiani A."/>
        </authorList>
    </citation>
    <scope>NUCLEOTIDE SEQUENCE [LARGE SCALE GENOMIC DNA]</scope>
    <source>
        <strain evidence="15 16">LC0559/18</strain>
    </source>
</reference>
<feature type="transmembrane region" description="Helical" evidence="13">
    <location>
        <begin position="186"/>
        <end position="207"/>
    </location>
</feature>
<evidence type="ECO:0000256" key="11">
    <source>
        <dbReference type="ARBA" id="ARBA00023136"/>
    </source>
</evidence>
<dbReference type="GO" id="GO:0006811">
    <property type="term" value="P:monoatomic ion transport"/>
    <property type="evidence" value="ECO:0007669"/>
    <property type="project" value="UniProtKB-KW"/>
</dbReference>
<keyword evidence="10" id="KW-0406">Ion transport</keyword>
<sequence length="445" mass="47215">MPSLKENKILALAIPATIENILQTTVGFIDALMISKIGLVAVSAVGIANTVLNVYLALFIALGVGASALIAQKIGAKKSDEAQTVTNQSVLLTVAISALLGMLSIFFGSSLLRVMGASAAVLQESLRFFTVVGGGAIFMGLMTIFGSILRATGDTKSPMQVSVVVNIGNIVIDYILIFGIGPIPALGVLGTAIGTVLSRLLGCWLLYRRVQLSKSPLDWSTLFTAGNYRPLINLSIPATLERLVMRLGQVLYFGLIVSISAKTFAAHSIAGNIESFTYMPAYGLATVATTLVGNAVGARDYLQAKKYGYSAAKYGVIFMSLLGVILFFGAPFFASLFTSDQEALRQIVIALRIDAFAQPGLAISLITTGALQGMGDTKSPLYSTAFGMWGIRVVGVIILSKYLGLGIAGIWLSIAIDLYLRSLFLVYKFNHNLSGEVITIKEPSE</sequence>
<keyword evidence="9 13" id="KW-1133">Transmembrane helix</keyword>
<dbReference type="InterPro" id="IPR050222">
    <property type="entry name" value="MATE_MdtK"/>
</dbReference>
<name>A0A2N8PTD8_ENTAV</name>
<evidence type="ECO:0000256" key="2">
    <source>
        <dbReference type="ARBA" id="ARBA00004651"/>
    </source>
</evidence>
<dbReference type="GO" id="GO:0015297">
    <property type="term" value="F:antiporter activity"/>
    <property type="evidence" value="ECO:0007669"/>
    <property type="project" value="UniProtKB-KW"/>
</dbReference>
<gene>
    <name evidence="15" type="ORF">EK398_17960</name>
    <name evidence="14" type="ORF">P7D43_02260</name>
</gene>
<evidence type="ECO:0000313" key="15">
    <source>
        <dbReference type="EMBL" id="RVU92413.1"/>
    </source>
</evidence>
<evidence type="ECO:0000256" key="13">
    <source>
        <dbReference type="SAM" id="Phobius"/>
    </source>
</evidence>
<evidence type="ECO:0000256" key="6">
    <source>
        <dbReference type="ARBA" id="ARBA00022449"/>
    </source>
</evidence>
<evidence type="ECO:0000313" key="16">
    <source>
        <dbReference type="Proteomes" id="UP000288388"/>
    </source>
</evidence>
<dbReference type="InterPro" id="IPR002528">
    <property type="entry name" value="MATE_fam"/>
</dbReference>
<comment type="function">
    <text evidence="1">Multidrug efflux pump.</text>
</comment>
<protein>
    <recommendedName>
        <fullName evidence="4">Probable multidrug resistance protein NorM</fullName>
    </recommendedName>
    <alternativeName>
        <fullName evidence="12">Multidrug-efflux transporter</fullName>
    </alternativeName>
</protein>
<feature type="transmembrane region" description="Helical" evidence="13">
    <location>
        <begin position="282"/>
        <end position="302"/>
    </location>
</feature>
<reference evidence="14" key="2">
    <citation type="submission" date="2023-03" db="EMBL/GenBank/DDBJ databases">
        <authorList>
            <person name="Shen W."/>
            <person name="Cai J."/>
        </authorList>
    </citation>
    <scope>NUCLEOTIDE SEQUENCE</scope>
    <source>
        <strain evidence="14">P33-2</strain>
    </source>
</reference>
<feature type="transmembrane region" description="Helical" evidence="13">
    <location>
        <begin position="52"/>
        <end position="70"/>
    </location>
</feature>
<dbReference type="Proteomes" id="UP000288388">
    <property type="component" value="Unassembled WGS sequence"/>
</dbReference>
<evidence type="ECO:0000256" key="7">
    <source>
        <dbReference type="ARBA" id="ARBA00022475"/>
    </source>
</evidence>
<dbReference type="GO" id="GO:0005886">
    <property type="term" value="C:plasma membrane"/>
    <property type="evidence" value="ECO:0007669"/>
    <property type="project" value="UniProtKB-SubCell"/>
</dbReference>
<feature type="transmembrane region" description="Helical" evidence="13">
    <location>
        <begin position="161"/>
        <end position="180"/>
    </location>
</feature>
<dbReference type="NCBIfam" id="TIGR00797">
    <property type="entry name" value="matE"/>
    <property type="match status" value="1"/>
</dbReference>
<dbReference type="RefSeq" id="WP_048718428.1">
    <property type="nucleotide sequence ID" value="NZ_JADPDV010000039.1"/>
</dbReference>
<evidence type="ECO:0000256" key="3">
    <source>
        <dbReference type="ARBA" id="ARBA00010199"/>
    </source>
</evidence>
<dbReference type="EMBL" id="RYZS01000002">
    <property type="protein sequence ID" value="RVU92413.1"/>
    <property type="molecule type" value="Genomic_DNA"/>
</dbReference>
<feature type="transmembrane region" description="Helical" evidence="13">
    <location>
        <begin position="250"/>
        <end position="270"/>
    </location>
</feature>
<comment type="caution">
    <text evidence="14">The sequence shown here is derived from an EMBL/GenBank/DDBJ whole genome shotgun (WGS) entry which is preliminary data.</text>
</comment>
<evidence type="ECO:0000256" key="5">
    <source>
        <dbReference type="ARBA" id="ARBA00022448"/>
    </source>
</evidence>
<dbReference type="AlphaFoldDB" id="A0A2N8PTD8"/>
<keyword evidence="7" id="KW-1003">Cell membrane</keyword>
<evidence type="ECO:0000256" key="4">
    <source>
        <dbReference type="ARBA" id="ARBA00020268"/>
    </source>
</evidence>
<dbReference type="EMBL" id="JARPWH010000004">
    <property type="protein sequence ID" value="MDT2401183.1"/>
    <property type="molecule type" value="Genomic_DNA"/>
</dbReference>
<dbReference type="PANTHER" id="PTHR43298">
    <property type="entry name" value="MULTIDRUG RESISTANCE PROTEIN NORM-RELATED"/>
    <property type="match status" value="1"/>
</dbReference>
<feature type="transmembrane region" description="Helical" evidence="13">
    <location>
        <begin position="90"/>
        <end position="108"/>
    </location>
</feature>
<feature type="transmembrane region" description="Helical" evidence="13">
    <location>
        <begin position="21"/>
        <end position="46"/>
    </location>
</feature>
<evidence type="ECO:0000256" key="10">
    <source>
        <dbReference type="ARBA" id="ARBA00023065"/>
    </source>
</evidence>
<dbReference type="PANTHER" id="PTHR43298:SF2">
    <property type="entry name" value="FMN_FAD EXPORTER YEEO-RELATED"/>
    <property type="match status" value="1"/>
</dbReference>
<dbReference type="PIRSF" id="PIRSF006603">
    <property type="entry name" value="DinF"/>
    <property type="match status" value="1"/>
</dbReference>
<dbReference type="Proteomes" id="UP001260773">
    <property type="component" value="Unassembled WGS sequence"/>
</dbReference>
<organism evidence="14 17">
    <name type="scientific">Enterococcus avium</name>
    <name type="common">Streptococcus avium</name>
    <dbReference type="NCBI Taxonomy" id="33945"/>
    <lineage>
        <taxon>Bacteria</taxon>
        <taxon>Bacillati</taxon>
        <taxon>Bacillota</taxon>
        <taxon>Bacilli</taxon>
        <taxon>Lactobacillales</taxon>
        <taxon>Enterococcaceae</taxon>
        <taxon>Enterococcus</taxon>
    </lineage>
</organism>
<feature type="transmembrane region" description="Helical" evidence="13">
    <location>
        <begin position="314"/>
        <end position="337"/>
    </location>
</feature>
<feature type="transmembrane region" description="Helical" evidence="13">
    <location>
        <begin position="128"/>
        <end position="149"/>
    </location>
</feature>
<evidence type="ECO:0000256" key="12">
    <source>
        <dbReference type="ARBA" id="ARBA00031636"/>
    </source>
</evidence>
<evidence type="ECO:0000256" key="9">
    <source>
        <dbReference type="ARBA" id="ARBA00022989"/>
    </source>
</evidence>
<evidence type="ECO:0000256" key="1">
    <source>
        <dbReference type="ARBA" id="ARBA00003408"/>
    </source>
</evidence>
<comment type="similarity">
    <text evidence="3">Belongs to the multi antimicrobial extrusion (MATE) (TC 2.A.66.1) family.</text>
</comment>
<evidence type="ECO:0000313" key="17">
    <source>
        <dbReference type="Proteomes" id="UP001260773"/>
    </source>
</evidence>
<keyword evidence="11 13" id="KW-0472">Membrane</keyword>
<dbReference type="InterPro" id="IPR048279">
    <property type="entry name" value="MdtK-like"/>
</dbReference>
<keyword evidence="6" id="KW-0050">Antiport</keyword>
<dbReference type="GO" id="GO:0042910">
    <property type="term" value="F:xenobiotic transmembrane transporter activity"/>
    <property type="evidence" value="ECO:0007669"/>
    <property type="project" value="InterPro"/>
</dbReference>
<evidence type="ECO:0000313" key="14">
    <source>
        <dbReference type="EMBL" id="MDT2401183.1"/>
    </source>
</evidence>
<proteinExistence type="inferred from homology"/>
<dbReference type="Pfam" id="PF01554">
    <property type="entry name" value="MatE"/>
    <property type="match status" value="2"/>
</dbReference>
<dbReference type="CDD" id="cd13137">
    <property type="entry name" value="MATE_NorM_like"/>
    <property type="match status" value="1"/>
</dbReference>
<comment type="subcellular location">
    <subcellularLocation>
        <location evidence="2">Cell membrane</location>
        <topology evidence="2">Multi-pass membrane protein</topology>
    </subcellularLocation>
</comment>
<accession>A0A2N8PTD8</accession>